<proteinExistence type="inferred from homology"/>
<evidence type="ECO:0000256" key="4">
    <source>
        <dbReference type="SAM" id="SignalP"/>
    </source>
</evidence>
<dbReference type="Proteomes" id="UP000318405">
    <property type="component" value="Unassembled WGS sequence"/>
</dbReference>
<evidence type="ECO:0000256" key="2">
    <source>
        <dbReference type="ARBA" id="ARBA00022448"/>
    </source>
</evidence>
<dbReference type="RefSeq" id="WP_143949135.1">
    <property type="nucleotide sequence ID" value="NZ_BAABMB010000001.1"/>
</dbReference>
<dbReference type="PIRSF" id="PIRSF002741">
    <property type="entry name" value="MppA"/>
    <property type="match status" value="1"/>
</dbReference>
<protein>
    <submittedName>
        <fullName evidence="6">ABC transporter substrate-binding protein</fullName>
    </submittedName>
</protein>
<dbReference type="PANTHER" id="PTHR30290:SF9">
    <property type="entry name" value="OLIGOPEPTIDE-BINDING PROTEIN APPA"/>
    <property type="match status" value="1"/>
</dbReference>
<dbReference type="EMBL" id="VLTJ01000029">
    <property type="protein sequence ID" value="TSH92769.1"/>
    <property type="molecule type" value="Genomic_DNA"/>
</dbReference>
<evidence type="ECO:0000256" key="1">
    <source>
        <dbReference type="ARBA" id="ARBA00005695"/>
    </source>
</evidence>
<evidence type="ECO:0000259" key="5">
    <source>
        <dbReference type="Pfam" id="PF00496"/>
    </source>
</evidence>
<dbReference type="InterPro" id="IPR000914">
    <property type="entry name" value="SBP_5_dom"/>
</dbReference>
<gene>
    <name evidence="6" type="ORF">FOZ76_15295</name>
</gene>
<dbReference type="OrthoDB" id="9801799at2"/>
<dbReference type="InterPro" id="IPR039424">
    <property type="entry name" value="SBP_5"/>
</dbReference>
<feature type="domain" description="Solute-binding protein family 5" evidence="5">
    <location>
        <begin position="75"/>
        <end position="402"/>
    </location>
</feature>
<dbReference type="SUPFAM" id="SSF53850">
    <property type="entry name" value="Periplasmic binding protein-like II"/>
    <property type="match status" value="1"/>
</dbReference>
<dbReference type="GO" id="GO:0030288">
    <property type="term" value="C:outer membrane-bounded periplasmic space"/>
    <property type="evidence" value="ECO:0007669"/>
    <property type="project" value="UniProtKB-ARBA"/>
</dbReference>
<dbReference type="InterPro" id="IPR030678">
    <property type="entry name" value="Peptide/Ni-bd"/>
</dbReference>
<dbReference type="GO" id="GO:0043190">
    <property type="term" value="C:ATP-binding cassette (ABC) transporter complex"/>
    <property type="evidence" value="ECO:0007669"/>
    <property type="project" value="InterPro"/>
</dbReference>
<dbReference type="GO" id="GO:1904680">
    <property type="term" value="F:peptide transmembrane transporter activity"/>
    <property type="evidence" value="ECO:0007669"/>
    <property type="project" value="TreeGrafter"/>
</dbReference>
<sequence>MQRRTLLKLLAMTAASASAPIALAQADTAQPRRGGTLRLALLGLDTADPHRHAGSIAVQQVYAETLTSIGDDGSVAPFLAERFTTSPDGLTYTFHLRPQVRFHNGRELTASDVQANFERVRSQVKGGWLSGAMQLVERVETPDAATVQVVLSEPYAPLLNLLSELWILAPESPGWADTITQPIGTGPFVFGTWRPDVSFEAPAFGEYWQPGLPYLDALHFDLRGERDNSLALRSGDLHVGYVANDQIPALRSGGLDVQFLKDTAWYFLSFNNRKPSPLMQDRRVREAIALAVDKRAYMNFIVPDALVSNQPVRPETYYWDAALEAADTFAKPDLARAKALLAEAGVNPAAHTLKVVSWQNDYAQVAVQMVRQLGFGIDHQALDDIGAQRLLAQYDWDLAPFNSGPRADIYLRYARLLSDGPSPMLWGGIQDPELDALIKAAVSSPSPERARAGYLRAWERVQSQLYTVGVGHAADAIGIGAKVHGYRTGYTWSQHRADGGVARTWLQA</sequence>
<dbReference type="AlphaFoldDB" id="A0A556AIR7"/>
<dbReference type="PANTHER" id="PTHR30290">
    <property type="entry name" value="PERIPLASMIC BINDING COMPONENT OF ABC TRANSPORTER"/>
    <property type="match status" value="1"/>
</dbReference>
<keyword evidence="3 4" id="KW-0732">Signal</keyword>
<organism evidence="6 7">
    <name type="scientific">Verticiella sediminum</name>
    <dbReference type="NCBI Taxonomy" id="1247510"/>
    <lineage>
        <taxon>Bacteria</taxon>
        <taxon>Pseudomonadati</taxon>
        <taxon>Pseudomonadota</taxon>
        <taxon>Betaproteobacteria</taxon>
        <taxon>Burkholderiales</taxon>
        <taxon>Alcaligenaceae</taxon>
        <taxon>Verticiella</taxon>
    </lineage>
</organism>
<feature type="chain" id="PRO_5021913293" evidence="4">
    <location>
        <begin position="25"/>
        <end position="508"/>
    </location>
</feature>
<evidence type="ECO:0000313" key="6">
    <source>
        <dbReference type="EMBL" id="TSH92769.1"/>
    </source>
</evidence>
<keyword evidence="2" id="KW-0813">Transport</keyword>
<dbReference type="CDD" id="cd00995">
    <property type="entry name" value="PBP2_NikA_DppA_OppA_like"/>
    <property type="match status" value="1"/>
</dbReference>
<name>A0A556AIR7_9BURK</name>
<dbReference type="Gene3D" id="3.90.76.10">
    <property type="entry name" value="Dipeptide-binding Protein, Domain 1"/>
    <property type="match status" value="1"/>
</dbReference>
<comment type="caution">
    <text evidence="6">The sequence shown here is derived from an EMBL/GenBank/DDBJ whole genome shotgun (WGS) entry which is preliminary data.</text>
</comment>
<accession>A0A556AIR7</accession>
<comment type="similarity">
    <text evidence="1">Belongs to the bacterial solute-binding protein 5 family.</text>
</comment>
<feature type="signal peptide" evidence="4">
    <location>
        <begin position="1"/>
        <end position="24"/>
    </location>
</feature>
<dbReference type="Pfam" id="PF00496">
    <property type="entry name" value="SBP_bac_5"/>
    <property type="match status" value="1"/>
</dbReference>
<evidence type="ECO:0000256" key="3">
    <source>
        <dbReference type="ARBA" id="ARBA00022729"/>
    </source>
</evidence>
<dbReference type="GO" id="GO:0015833">
    <property type="term" value="P:peptide transport"/>
    <property type="evidence" value="ECO:0007669"/>
    <property type="project" value="TreeGrafter"/>
</dbReference>
<evidence type="ECO:0000313" key="7">
    <source>
        <dbReference type="Proteomes" id="UP000318405"/>
    </source>
</evidence>
<dbReference type="Gene3D" id="3.40.190.10">
    <property type="entry name" value="Periplasmic binding protein-like II"/>
    <property type="match status" value="1"/>
</dbReference>
<keyword evidence="7" id="KW-1185">Reference proteome</keyword>
<dbReference type="Gene3D" id="3.10.105.10">
    <property type="entry name" value="Dipeptide-binding Protein, Domain 3"/>
    <property type="match status" value="1"/>
</dbReference>
<reference evidence="6 7" key="1">
    <citation type="submission" date="2019-07" db="EMBL/GenBank/DDBJ databases">
        <title>Qingshengfaniella alkalisoli gen. nov., sp. nov., isolated from saline soil.</title>
        <authorList>
            <person name="Xu L."/>
            <person name="Huang X.-X."/>
            <person name="Sun J.-Q."/>
        </authorList>
    </citation>
    <scope>NUCLEOTIDE SEQUENCE [LARGE SCALE GENOMIC DNA]</scope>
    <source>
        <strain evidence="6 7">DSM 27279</strain>
    </source>
</reference>